<protein>
    <submittedName>
        <fullName evidence="1">Uncharacterized protein</fullName>
    </submittedName>
</protein>
<dbReference type="Proteomes" id="UP000621560">
    <property type="component" value="Unassembled WGS sequence"/>
</dbReference>
<dbReference type="RefSeq" id="WP_190920891.1">
    <property type="nucleotide sequence ID" value="NZ_JACXIZ010000045.1"/>
</dbReference>
<organism evidence="1 2">
    <name type="scientific">Paenibacillus sabuli</name>
    <dbReference type="NCBI Taxonomy" id="2772509"/>
    <lineage>
        <taxon>Bacteria</taxon>
        <taxon>Bacillati</taxon>
        <taxon>Bacillota</taxon>
        <taxon>Bacilli</taxon>
        <taxon>Bacillales</taxon>
        <taxon>Paenibacillaceae</taxon>
        <taxon>Paenibacillus</taxon>
    </lineage>
</organism>
<sequence length="285" mass="31507">MNNLRKHRSLLIGCVGTTPNIGTTTAAFALAVRLAEQLDASVGHLCLNLKSAKLHRYLGCDRPAVTLDGLRPELRAGTLDAAKLRRACEPAGRLPNLRVLFGNLMRDQAEYYTPEEMAELLAVARETFAVTVVDVSAYWDNAATVMAMREADMRLLATTTALSGFQEDARRWIGQISPLFGVEQGSYRLVVMHPPWRENSGFGRRDVARETGLELAGELQLTQGLLAQLDSGGLAEWVREDKHGRRAMARVAADTMRRCGLQPKPAVAVRPWYRRLQPQERGGMG</sequence>
<accession>A0A927GU50</accession>
<name>A0A927GU50_9BACL</name>
<evidence type="ECO:0000313" key="1">
    <source>
        <dbReference type="EMBL" id="MBD2847785.1"/>
    </source>
</evidence>
<keyword evidence="2" id="KW-1185">Reference proteome</keyword>
<dbReference type="AlphaFoldDB" id="A0A927GU50"/>
<gene>
    <name evidence="1" type="ORF">IDH44_21540</name>
</gene>
<dbReference type="SUPFAM" id="SSF52540">
    <property type="entry name" value="P-loop containing nucleoside triphosphate hydrolases"/>
    <property type="match status" value="1"/>
</dbReference>
<dbReference type="EMBL" id="JACXIZ010000045">
    <property type="protein sequence ID" value="MBD2847785.1"/>
    <property type="molecule type" value="Genomic_DNA"/>
</dbReference>
<evidence type="ECO:0000313" key="2">
    <source>
        <dbReference type="Proteomes" id="UP000621560"/>
    </source>
</evidence>
<proteinExistence type="predicted"/>
<dbReference type="Gene3D" id="3.40.50.300">
    <property type="entry name" value="P-loop containing nucleotide triphosphate hydrolases"/>
    <property type="match status" value="1"/>
</dbReference>
<reference evidence="1" key="1">
    <citation type="submission" date="2020-09" db="EMBL/GenBank/DDBJ databases">
        <title>A novel bacterium of genus Paenibacillus, isolated from South China Sea.</title>
        <authorList>
            <person name="Huang H."/>
            <person name="Mo K."/>
            <person name="Hu Y."/>
        </authorList>
    </citation>
    <scope>NUCLEOTIDE SEQUENCE</scope>
    <source>
        <strain evidence="1">IB182496</strain>
    </source>
</reference>
<comment type="caution">
    <text evidence="1">The sequence shown here is derived from an EMBL/GenBank/DDBJ whole genome shotgun (WGS) entry which is preliminary data.</text>
</comment>
<dbReference type="InterPro" id="IPR027417">
    <property type="entry name" value="P-loop_NTPase"/>
</dbReference>